<keyword evidence="4" id="KW-1185">Reference proteome</keyword>
<dbReference type="Gene3D" id="4.10.60.10">
    <property type="entry name" value="Zinc finger, CCHC-type"/>
    <property type="match status" value="1"/>
</dbReference>
<feature type="domain" description="CCHC-type" evidence="2">
    <location>
        <begin position="227"/>
        <end position="242"/>
    </location>
</feature>
<dbReference type="EMBL" id="LBMM01012200">
    <property type="protein sequence ID" value="KMQ86354.1"/>
    <property type="molecule type" value="Genomic_DNA"/>
</dbReference>
<dbReference type="GO" id="GO:0008270">
    <property type="term" value="F:zinc ion binding"/>
    <property type="evidence" value="ECO:0007669"/>
    <property type="project" value="UniProtKB-KW"/>
</dbReference>
<dbReference type="InterPro" id="IPR001878">
    <property type="entry name" value="Znf_CCHC"/>
</dbReference>
<keyword evidence="1" id="KW-0479">Metal-binding</keyword>
<sequence>MSQLNIRIQPLDRDNYDTWKVQVKALLVKGDTWGYVSGEIVKPEDEAAILQWTNNDAKAMSDLILSISPAELKHIKTCETSKEIWKKLQSIHESQGPVRKAMLLKSLIHVKLNDGDDMRTHLANFLDIVDKLEDLKLKIDPELVTILMLYSVPENYEPFRVAIETREKLPTPEELKIKLLEEFQSRKRMNTEEASTTAMFVSKQNKPKGQSARNFAEKKDERKEIICFKCKKVGHYARYCKKQPNVQKKSSEESKCAEVAMRACAYAGNAQRAIAAIMKPRNA</sequence>
<evidence type="ECO:0000313" key="3">
    <source>
        <dbReference type="EMBL" id="KMQ86354.1"/>
    </source>
</evidence>
<dbReference type="SMART" id="SM00343">
    <property type="entry name" value="ZnF_C2HC"/>
    <property type="match status" value="1"/>
</dbReference>
<proteinExistence type="predicted"/>
<dbReference type="AlphaFoldDB" id="A0A0J7K7V7"/>
<dbReference type="InterPro" id="IPR036875">
    <property type="entry name" value="Znf_CCHC_sf"/>
</dbReference>
<dbReference type="PANTHER" id="PTHR47481">
    <property type="match status" value="1"/>
</dbReference>
<keyword evidence="1" id="KW-0863">Zinc-finger</keyword>
<reference evidence="3 4" key="1">
    <citation type="submission" date="2015-04" db="EMBL/GenBank/DDBJ databases">
        <title>Lasius niger genome sequencing.</title>
        <authorList>
            <person name="Konorov E.A."/>
            <person name="Nikitin M.A."/>
            <person name="Kirill M.V."/>
            <person name="Chang P."/>
        </authorList>
    </citation>
    <scope>NUCLEOTIDE SEQUENCE [LARGE SCALE GENOMIC DNA]</scope>
    <source>
        <tissue evidence="3">Whole</tissue>
    </source>
</reference>
<dbReference type="OrthoDB" id="7682542at2759"/>
<comment type="caution">
    <text evidence="3">The sequence shown here is derived from an EMBL/GenBank/DDBJ whole genome shotgun (WGS) entry which is preliminary data.</text>
</comment>
<dbReference type="Pfam" id="PF00098">
    <property type="entry name" value="zf-CCHC"/>
    <property type="match status" value="1"/>
</dbReference>
<dbReference type="SUPFAM" id="SSF57756">
    <property type="entry name" value="Retrovirus zinc finger-like domains"/>
    <property type="match status" value="1"/>
</dbReference>
<organism evidence="3 4">
    <name type="scientific">Lasius niger</name>
    <name type="common">Black garden ant</name>
    <dbReference type="NCBI Taxonomy" id="67767"/>
    <lineage>
        <taxon>Eukaryota</taxon>
        <taxon>Metazoa</taxon>
        <taxon>Ecdysozoa</taxon>
        <taxon>Arthropoda</taxon>
        <taxon>Hexapoda</taxon>
        <taxon>Insecta</taxon>
        <taxon>Pterygota</taxon>
        <taxon>Neoptera</taxon>
        <taxon>Endopterygota</taxon>
        <taxon>Hymenoptera</taxon>
        <taxon>Apocrita</taxon>
        <taxon>Aculeata</taxon>
        <taxon>Formicoidea</taxon>
        <taxon>Formicidae</taxon>
        <taxon>Formicinae</taxon>
        <taxon>Lasius</taxon>
        <taxon>Lasius</taxon>
    </lineage>
</organism>
<keyword evidence="1" id="KW-0862">Zinc</keyword>
<dbReference type="PANTHER" id="PTHR47481:SF7">
    <property type="entry name" value="CCHC-TYPE DOMAIN-CONTAINING PROTEIN"/>
    <property type="match status" value="1"/>
</dbReference>
<dbReference type="PaxDb" id="67767-A0A0J7K7V7"/>
<dbReference type="Proteomes" id="UP000036403">
    <property type="component" value="Unassembled WGS sequence"/>
</dbReference>
<evidence type="ECO:0000313" key="4">
    <source>
        <dbReference type="Proteomes" id="UP000036403"/>
    </source>
</evidence>
<dbReference type="Pfam" id="PF14223">
    <property type="entry name" value="Retrotran_gag_2"/>
    <property type="match status" value="1"/>
</dbReference>
<protein>
    <submittedName>
        <fullName evidence="3">Retrovirus-related pol polyprotein from transposon tnt 1-94</fullName>
    </submittedName>
</protein>
<accession>A0A0J7K7V7</accession>
<evidence type="ECO:0000259" key="2">
    <source>
        <dbReference type="PROSITE" id="PS50158"/>
    </source>
</evidence>
<gene>
    <name evidence="3" type="ORF">RF55_14670</name>
</gene>
<evidence type="ECO:0000256" key="1">
    <source>
        <dbReference type="PROSITE-ProRule" id="PRU00047"/>
    </source>
</evidence>
<dbReference type="PROSITE" id="PS50158">
    <property type="entry name" value="ZF_CCHC"/>
    <property type="match status" value="1"/>
</dbReference>
<name>A0A0J7K7V7_LASNI</name>
<dbReference type="GO" id="GO:0003676">
    <property type="term" value="F:nucleic acid binding"/>
    <property type="evidence" value="ECO:0007669"/>
    <property type="project" value="InterPro"/>
</dbReference>